<evidence type="ECO:0000256" key="1">
    <source>
        <dbReference type="ARBA" id="ARBA00006484"/>
    </source>
</evidence>
<comment type="similarity">
    <text evidence="1">Belongs to the short-chain dehydrogenases/reductases (SDR) family.</text>
</comment>
<organism evidence="4 5">
    <name type="scientific">Aspergillus ellipticus CBS 707.79</name>
    <dbReference type="NCBI Taxonomy" id="1448320"/>
    <lineage>
        <taxon>Eukaryota</taxon>
        <taxon>Fungi</taxon>
        <taxon>Dikarya</taxon>
        <taxon>Ascomycota</taxon>
        <taxon>Pezizomycotina</taxon>
        <taxon>Eurotiomycetes</taxon>
        <taxon>Eurotiomycetidae</taxon>
        <taxon>Eurotiales</taxon>
        <taxon>Aspergillaceae</taxon>
        <taxon>Aspergillus</taxon>
        <taxon>Aspergillus subgen. Circumdati</taxon>
    </lineage>
</organism>
<reference evidence="4 5" key="1">
    <citation type="submission" date="2018-02" db="EMBL/GenBank/DDBJ databases">
        <title>The genomes of Aspergillus section Nigri reveals drivers in fungal speciation.</title>
        <authorList>
            <consortium name="DOE Joint Genome Institute"/>
            <person name="Vesth T.C."/>
            <person name="Nybo J."/>
            <person name="Theobald S."/>
            <person name="Brandl J."/>
            <person name="Frisvad J.C."/>
            <person name="Nielsen K.F."/>
            <person name="Lyhne E.K."/>
            <person name="Kogle M.E."/>
            <person name="Kuo A."/>
            <person name="Riley R."/>
            <person name="Clum A."/>
            <person name="Nolan M."/>
            <person name="Lipzen A."/>
            <person name="Salamov A."/>
            <person name="Henrissat B."/>
            <person name="Wiebenga A."/>
            <person name="De vries R.P."/>
            <person name="Grigoriev I.V."/>
            <person name="Mortensen U.H."/>
            <person name="Andersen M.R."/>
            <person name="Baker S.E."/>
        </authorList>
    </citation>
    <scope>NUCLEOTIDE SEQUENCE [LARGE SCALE GENOMIC DNA]</scope>
    <source>
        <strain evidence="4 5">CBS 707.79</strain>
    </source>
</reference>
<name>A0A319CPW8_9EURO</name>
<dbReference type="InterPro" id="IPR002347">
    <property type="entry name" value="SDR_fam"/>
</dbReference>
<dbReference type="InterPro" id="IPR036291">
    <property type="entry name" value="NAD(P)-bd_dom_sf"/>
</dbReference>
<dbReference type="PRINTS" id="PR00081">
    <property type="entry name" value="GDHRDH"/>
</dbReference>
<evidence type="ECO:0000313" key="5">
    <source>
        <dbReference type="Proteomes" id="UP000247810"/>
    </source>
</evidence>
<keyword evidence="2" id="KW-0560">Oxidoreductase</keyword>
<dbReference type="Pfam" id="PF00106">
    <property type="entry name" value="adh_short"/>
    <property type="match status" value="1"/>
</dbReference>
<dbReference type="VEuPathDB" id="FungiDB:BO71DRAFT_393514"/>
<protein>
    <submittedName>
        <fullName evidence="4">Putative NADP(+)-dependent dehydrogenase</fullName>
    </submittedName>
</protein>
<accession>A0A319CPW8</accession>
<evidence type="ECO:0000256" key="3">
    <source>
        <dbReference type="SAM" id="MobiDB-lite"/>
    </source>
</evidence>
<dbReference type="Gene3D" id="3.40.50.720">
    <property type="entry name" value="NAD(P)-binding Rossmann-like Domain"/>
    <property type="match status" value="1"/>
</dbReference>
<evidence type="ECO:0000256" key="2">
    <source>
        <dbReference type="ARBA" id="ARBA00023002"/>
    </source>
</evidence>
<feature type="compositionally biased region" description="Polar residues" evidence="3">
    <location>
        <begin position="8"/>
        <end position="22"/>
    </location>
</feature>
<dbReference type="EMBL" id="KZ826254">
    <property type="protein sequence ID" value="PYH87416.1"/>
    <property type="molecule type" value="Genomic_DNA"/>
</dbReference>
<dbReference type="AlphaFoldDB" id="A0A319CPW8"/>
<gene>
    <name evidence="4" type="ORF">BO71DRAFT_393514</name>
</gene>
<dbReference type="SUPFAM" id="SSF51735">
    <property type="entry name" value="NAD(P)-binding Rossmann-fold domains"/>
    <property type="match status" value="1"/>
</dbReference>
<keyword evidence="5" id="KW-1185">Reference proteome</keyword>
<dbReference type="Proteomes" id="UP000247810">
    <property type="component" value="Unassembled WGS sequence"/>
</dbReference>
<dbReference type="GO" id="GO:0016491">
    <property type="term" value="F:oxidoreductase activity"/>
    <property type="evidence" value="ECO:0007669"/>
    <property type="project" value="UniProtKB-KW"/>
</dbReference>
<proteinExistence type="inferred from homology"/>
<feature type="region of interest" description="Disordered" evidence="3">
    <location>
        <begin position="1"/>
        <end position="24"/>
    </location>
</feature>
<evidence type="ECO:0000313" key="4">
    <source>
        <dbReference type="EMBL" id="PYH87416.1"/>
    </source>
</evidence>
<dbReference type="STRING" id="1448320.A0A319CPW8"/>
<dbReference type="CDD" id="cd05233">
    <property type="entry name" value="SDR_c"/>
    <property type="match status" value="1"/>
</dbReference>
<dbReference type="OrthoDB" id="1933717at2759"/>
<dbReference type="PANTHER" id="PTHR42901:SF1">
    <property type="entry name" value="ALCOHOL DEHYDROGENASE"/>
    <property type="match status" value="1"/>
</dbReference>
<sequence>MAPPLPSLTPTWHNTSYPSISPTRPDLSAANKTIIIITGAGSGIGRATAVSFSRAGAQKIHLIGRTPSKLQETQALLTCASTIHLCSVTDAAAVTSLASEISSWDILILAAGYLSGPATIANSNADDWWGSFETNVRGAYNPMQALLPKAHTSHATIIALTAVTTFPAKALPGLSAYISSKLALHMVIEFVAAENPNVTAVALHPGMVETEIFAKSGGDKERLPMDDISLPADFMVWLASPEAGFLSGRQVWANWDVEELKDKKEEILGGVDLTAGVYGWPFHS</sequence>
<dbReference type="PANTHER" id="PTHR42901">
    <property type="entry name" value="ALCOHOL DEHYDROGENASE"/>
    <property type="match status" value="1"/>
</dbReference>